<keyword evidence="8 10" id="KW-0333">Golgi apparatus</keyword>
<proteinExistence type="inferred from homology"/>
<dbReference type="Pfam" id="PF01762">
    <property type="entry name" value="Galactosyl_T"/>
    <property type="match status" value="1"/>
</dbReference>
<evidence type="ECO:0000256" key="2">
    <source>
        <dbReference type="ARBA" id="ARBA00008661"/>
    </source>
</evidence>
<protein>
    <recommendedName>
        <fullName evidence="10">Hexosyltransferase</fullName>
        <ecNumber evidence="10">2.4.1.-</ecNumber>
    </recommendedName>
</protein>
<evidence type="ECO:0000256" key="1">
    <source>
        <dbReference type="ARBA" id="ARBA00004323"/>
    </source>
</evidence>
<name>A0A9J6FV68_HAELO</name>
<evidence type="ECO:0000256" key="8">
    <source>
        <dbReference type="ARBA" id="ARBA00023034"/>
    </source>
</evidence>
<evidence type="ECO:0000256" key="10">
    <source>
        <dbReference type="RuleBase" id="RU363063"/>
    </source>
</evidence>
<gene>
    <name evidence="11" type="ORF">HPB48_019776</name>
</gene>
<dbReference type="EC" id="2.4.1.-" evidence="10"/>
<keyword evidence="7" id="KW-1133">Transmembrane helix</keyword>
<evidence type="ECO:0000256" key="9">
    <source>
        <dbReference type="ARBA" id="ARBA00023136"/>
    </source>
</evidence>
<dbReference type="InterPro" id="IPR002659">
    <property type="entry name" value="Glyco_trans_31"/>
</dbReference>
<sequence length="189" mass="21403">MVVKIDDDVVVNVFALSAYASSDAGKLNGIHCLVFENVKPSRNRRYKWYVSEQTYSRDKYPTYCAGAAFMMRTDVLSTLCEASDHVSQFWVDDVYVTGILAEYANVSLIDIGPYFGFWVRSNTKRMANTTLFIHTGRPNRLGSKRGILWNSVIRGSRTVNSDFNWTVGIHTRNVTSFPSQWALLHNVSA</sequence>
<keyword evidence="6" id="KW-0735">Signal-anchor</keyword>
<evidence type="ECO:0000313" key="12">
    <source>
        <dbReference type="Proteomes" id="UP000821853"/>
    </source>
</evidence>
<keyword evidence="12" id="KW-1185">Reference proteome</keyword>
<comment type="caution">
    <text evidence="11">The sequence shown here is derived from an EMBL/GenBank/DDBJ whole genome shotgun (WGS) entry which is preliminary data.</text>
</comment>
<dbReference type="OrthoDB" id="115198at2759"/>
<dbReference type="AlphaFoldDB" id="A0A9J6FV68"/>
<evidence type="ECO:0000256" key="3">
    <source>
        <dbReference type="ARBA" id="ARBA00022676"/>
    </source>
</evidence>
<evidence type="ECO:0000256" key="6">
    <source>
        <dbReference type="ARBA" id="ARBA00022968"/>
    </source>
</evidence>
<dbReference type="GO" id="GO:0006493">
    <property type="term" value="P:protein O-linked glycosylation"/>
    <property type="evidence" value="ECO:0007669"/>
    <property type="project" value="TreeGrafter"/>
</dbReference>
<accession>A0A9J6FV68</accession>
<evidence type="ECO:0000256" key="4">
    <source>
        <dbReference type="ARBA" id="ARBA00022679"/>
    </source>
</evidence>
<dbReference type="GO" id="GO:0016758">
    <property type="term" value="F:hexosyltransferase activity"/>
    <property type="evidence" value="ECO:0007669"/>
    <property type="project" value="InterPro"/>
</dbReference>
<comment type="similarity">
    <text evidence="2 10">Belongs to the glycosyltransferase 31 family.</text>
</comment>
<keyword evidence="9" id="KW-0472">Membrane</keyword>
<comment type="subcellular location">
    <subcellularLocation>
        <location evidence="1 10">Golgi apparatus membrane</location>
        <topology evidence="1 10">Single-pass type II membrane protein</topology>
    </subcellularLocation>
</comment>
<dbReference type="VEuPathDB" id="VectorBase:HLOH_040168"/>
<dbReference type="Proteomes" id="UP000821853">
    <property type="component" value="Unassembled WGS sequence"/>
</dbReference>
<evidence type="ECO:0000256" key="7">
    <source>
        <dbReference type="ARBA" id="ARBA00022989"/>
    </source>
</evidence>
<keyword evidence="4" id="KW-0808">Transferase</keyword>
<dbReference type="PANTHER" id="PTHR11214">
    <property type="entry name" value="BETA-1,3-N-ACETYLGLUCOSAMINYLTRANSFERASE"/>
    <property type="match status" value="1"/>
</dbReference>
<reference evidence="11 12" key="1">
    <citation type="journal article" date="2020" name="Cell">
        <title>Large-Scale Comparative Analyses of Tick Genomes Elucidate Their Genetic Diversity and Vector Capacities.</title>
        <authorList>
            <consortium name="Tick Genome and Microbiome Consortium (TIGMIC)"/>
            <person name="Jia N."/>
            <person name="Wang J."/>
            <person name="Shi W."/>
            <person name="Du L."/>
            <person name="Sun Y."/>
            <person name="Zhan W."/>
            <person name="Jiang J.F."/>
            <person name="Wang Q."/>
            <person name="Zhang B."/>
            <person name="Ji P."/>
            <person name="Bell-Sakyi L."/>
            <person name="Cui X.M."/>
            <person name="Yuan T.T."/>
            <person name="Jiang B.G."/>
            <person name="Yang W.F."/>
            <person name="Lam T.T."/>
            <person name="Chang Q.C."/>
            <person name="Ding S.J."/>
            <person name="Wang X.J."/>
            <person name="Zhu J.G."/>
            <person name="Ruan X.D."/>
            <person name="Zhao L."/>
            <person name="Wei J.T."/>
            <person name="Ye R.Z."/>
            <person name="Que T.C."/>
            <person name="Du C.H."/>
            <person name="Zhou Y.H."/>
            <person name="Cheng J.X."/>
            <person name="Dai P.F."/>
            <person name="Guo W.B."/>
            <person name="Han X.H."/>
            <person name="Huang E.J."/>
            <person name="Li L.F."/>
            <person name="Wei W."/>
            <person name="Gao Y.C."/>
            <person name="Liu J.Z."/>
            <person name="Shao H.Z."/>
            <person name="Wang X."/>
            <person name="Wang C.C."/>
            <person name="Yang T.C."/>
            <person name="Huo Q.B."/>
            <person name="Li W."/>
            <person name="Chen H.Y."/>
            <person name="Chen S.E."/>
            <person name="Zhou L.G."/>
            <person name="Ni X.B."/>
            <person name="Tian J.H."/>
            <person name="Sheng Y."/>
            <person name="Liu T."/>
            <person name="Pan Y.S."/>
            <person name="Xia L.Y."/>
            <person name="Li J."/>
            <person name="Zhao F."/>
            <person name="Cao W.C."/>
        </authorList>
    </citation>
    <scope>NUCLEOTIDE SEQUENCE [LARGE SCALE GENOMIC DNA]</scope>
    <source>
        <strain evidence="11">HaeL-2018</strain>
    </source>
</reference>
<organism evidence="11 12">
    <name type="scientific">Haemaphysalis longicornis</name>
    <name type="common">Bush tick</name>
    <dbReference type="NCBI Taxonomy" id="44386"/>
    <lineage>
        <taxon>Eukaryota</taxon>
        <taxon>Metazoa</taxon>
        <taxon>Ecdysozoa</taxon>
        <taxon>Arthropoda</taxon>
        <taxon>Chelicerata</taxon>
        <taxon>Arachnida</taxon>
        <taxon>Acari</taxon>
        <taxon>Parasitiformes</taxon>
        <taxon>Ixodida</taxon>
        <taxon>Ixodoidea</taxon>
        <taxon>Ixodidae</taxon>
        <taxon>Haemaphysalinae</taxon>
        <taxon>Haemaphysalis</taxon>
    </lineage>
</organism>
<keyword evidence="3 10" id="KW-0328">Glycosyltransferase</keyword>
<evidence type="ECO:0000256" key="5">
    <source>
        <dbReference type="ARBA" id="ARBA00022692"/>
    </source>
</evidence>
<keyword evidence="5" id="KW-0812">Transmembrane</keyword>
<dbReference type="PANTHER" id="PTHR11214:SF364">
    <property type="entry name" value="HEXOSYLTRANSFERASE"/>
    <property type="match status" value="1"/>
</dbReference>
<dbReference type="EMBL" id="JABSTR010000003">
    <property type="protein sequence ID" value="KAH9365988.1"/>
    <property type="molecule type" value="Genomic_DNA"/>
</dbReference>
<dbReference type="GO" id="GO:0000139">
    <property type="term" value="C:Golgi membrane"/>
    <property type="evidence" value="ECO:0007669"/>
    <property type="project" value="UniProtKB-SubCell"/>
</dbReference>
<evidence type="ECO:0000313" key="11">
    <source>
        <dbReference type="EMBL" id="KAH9365988.1"/>
    </source>
</evidence>